<dbReference type="PaxDb" id="2850-Phatr46087"/>
<evidence type="ECO:0000256" key="7">
    <source>
        <dbReference type="SAM" id="MobiDB-lite"/>
    </source>
</evidence>
<reference evidence="11" key="2">
    <citation type="submission" date="2008-08" db="EMBL/GenBank/DDBJ databases">
        <authorList>
            <consortium name="Diatom Consortium"/>
            <person name="Grigoriev I."/>
            <person name="Grimwood J."/>
            <person name="Kuo A."/>
            <person name="Otillar R.P."/>
            <person name="Salamov A."/>
            <person name="Detter J.C."/>
            <person name="Lindquist E."/>
            <person name="Shapiro H."/>
            <person name="Lucas S."/>
            <person name="Glavina del Rio T."/>
            <person name="Pitluck S."/>
            <person name="Rokhsar D."/>
            <person name="Bowler C."/>
        </authorList>
    </citation>
    <scope>GENOME REANNOTATION</scope>
    <source>
        <strain evidence="11">CCAP 1055/1</strain>
    </source>
</reference>
<dbReference type="GeneID" id="7201330"/>
<dbReference type="EMBL" id="CM000612">
    <property type="protein sequence ID" value="EEC47801.1"/>
    <property type="molecule type" value="Genomic_DNA"/>
</dbReference>
<keyword evidence="4" id="KW-0720">Serine protease</keyword>
<dbReference type="GO" id="GO:0004252">
    <property type="term" value="F:serine-type endopeptidase activity"/>
    <property type="evidence" value="ECO:0007669"/>
    <property type="project" value="UniProtKB-EC"/>
</dbReference>
<dbReference type="InterPro" id="IPR050131">
    <property type="entry name" value="Peptidase_S8_subtilisin-like"/>
</dbReference>
<protein>
    <recommendedName>
        <fullName evidence="6">subtilisin</fullName>
        <ecNumber evidence="6">3.4.21.62</ecNumber>
    </recommendedName>
</protein>
<evidence type="ECO:0000313" key="11">
    <source>
        <dbReference type="Proteomes" id="UP000000759"/>
    </source>
</evidence>
<dbReference type="InterPro" id="IPR036852">
    <property type="entry name" value="Peptidase_S8/S53_dom_sf"/>
</dbReference>
<feature type="compositionally biased region" description="Gly residues" evidence="7">
    <location>
        <begin position="884"/>
        <end position="907"/>
    </location>
</feature>
<keyword evidence="2" id="KW-0645">Protease</keyword>
<dbReference type="InterPro" id="IPR000209">
    <property type="entry name" value="Peptidase_S8/S53_dom"/>
</dbReference>
<dbReference type="RefSeq" id="XP_002180393.1">
    <property type="nucleotide sequence ID" value="XM_002180357.1"/>
</dbReference>
<keyword evidence="3" id="KW-0378">Hydrolase</keyword>
<feature type="compositionally biased region" description="Low complexity" evidence="7">
    <location>
        <begin position="847"/>
        <end position="861"/>
    </location>
</feature>
<evidence type="ECO:0000256" key="6">
    <source>
        <dbReference type="ARBA" id="ARBA00023619"/>
    </source>
</evidence>
<dbReference type="Gene3D" id="3.40.50.200">
    <property type="entry name" value="Peptidase S8/S53 domain"/>
    <property type="match status" value="2"/>
</dbReference>
<evidence type="ECO:0000259" key="9">
    <source>
        <dbReference type="Pfam" id="PF00082"/>
    </source>
</evidence>
<feature type="region of interest" description="Disordered" evidence="7">
    <location>
        <begin position="627"/>
        <end position="705"/>
    </location>
</feature>
<feature type="signal peptide" evidence="8">
    <location>
        <begin position="1"/>
        <end position="27"/>
    </location>
</feature>
<dbReference type="SUPFAM" id="SSF52743">
    <property type="entry name" value="Subtilisin-like"/>
    <property type="match status" value="1"/>
</dbReference>
<dbReference type="InParanoid" id="B7G008"/>
<dbReference type="CDD" id="cd05562">
    <property type="entry name" value="Peptidases_S53_like"/>
    <property type="match status" value="1"/>
</dbReference>
<comment type="similarity">
    <text evidence="1">Belongs to the peptidase S8 family.</text>
</comment>
<proteinExistence type="inferred from homology"/>
<accession>B7G008</accession>
<dbReference type="InterPro" id="IPR034075">
    <property type="entry name" value="Glr3161-like_dom"/>
</dbReference>
<dbReference type="PANTHER" id="PTHR43806">
    <property type="entry name" value="PEPTIDASE S8"/>
    <property type="match status" value="1"/>
</dbReference>
<reference evidence="10 11" key="1">
    <citation type="journal article" date="2008" name="Nature">
        <title>The Phaeodactylum genome reveals the evolutionary history of diatom genomes.</title>
        <authorList>
            <person name="Bowler C."/>
            <person name="Allen A.E."/>
            <person name="Badger J.H."/>
            <person name="Grimwood J."/>
            <person name="Jabbari K."/>
            <person name="Kuo A."/>
            <person name="Maheswari U."/>
            <person name="Martens C."/>
            <person name="Maumus F."/>
            <person name="Otillar R.P."/>
            <person name="Rayko E."/>
            <person name="Salamov A."/>
            <person name="Vandepoele K."/>
            <person name="Beszteri B."/>
            <person name="Gruber A."/>
            <person name="Heijde M."/>
            <person name="Katinka M."/>
            <person name="Mock T."/>
            <person name="Valentin K."/>
            <person name="Verret F."/>
            <person name="Berges J.A."/>
            <person name="Brownlee C."/>
            <person name="Cadoret J.P."/>
            <person name="Chiovitti A."/>
            <person name="Choi C.J."/>
            <person name="Coesel S."/>
            <person name="De Martino A."/>
            <person name="Detter J.C."/>
            <person name="Durkin C."/>
            <person name="Falciatore A."/>
            <person name="Fournet J."/>
            <person name="Haruta M."/>
            <person name="Huysman M.J."/>
            <person name="Jenkins B.D."/>
            <person name="Jiroutova K."/>
            <person name="Jorgensen R.E."/>
            <person name="Joubert Y."/>
            <person name="Kaplan A."/>
            <person name="Kroger N."/>
            <person name="Kroth P.G."/>
            <person name="La Roche J."/>
            <person name="Lindquist E."/>
            <person name="Lommer M."/>
            <person name="Martin-Jezequel V."/>
            <person name="Lopez P.J."/>
            <person name="Lucas S."/>
            <person name="Mangogna M."/>
            <person name="McGinnis K."/>
            <person name="Medlin L.K."/>
            <person name="Montsant A."/>
            <person name="Oudot-Le Secq M.P."/>
            <person name="Napoli C."/>
            <person name="Obornik M."/>
            <person name="Parker M.S."/>
            <person name="Petit J.L."/>
            <person name="Porcel B.M."/>
            <person name="Poulsen N."/>
            <person name="Robison M."/>
            <person name="Rychlewski L."/>
            <person name="Rynearson T.A."/>
            <person name="Schmutz J."/>
            <person name="Shapiro H."/>
            <person name="Siaut M."/>
            <person name="Stanley M."/>
            <person name="Sussman M.R."/>
            <person name="Taylor A.R."/>
            <person name="Vardi A."/>
            <person name="von Dassow P."/>
            <person name="Vyverman W."/>
            <person name="Willis A."/>
            <person name="Wyrwicz L.S."/>
            <person name="Rokhsar D.S."/>
            <person name="Weissenbach J."/>
            <person name="Armbrust E.V."/>
            <person name="Green B.R."/>
            <person name="Van de Peer Y."/>
            <person name="Grigoriev I.V."/>
        </authorList>
    </citation>
    <scope>NUCLEOTIDE SEQUENCE [LARGE SCALE GENOMIC DNA]</scope>
    <source>
        <strain evidence="10 11">CCAP 1055/1</strain>
    </source>
</reference>
<organism evidence="10 11">
    <name type="scientific">Phaeodactylum tricornutum (strain CCAP 1055/1)</name>
    <dbReference type="NCBI Taxonomy" id="556484"/>
    <lineage>
        <taxon>Eukaryota</taxon>
        <taxon>Sar</taxon>
        <taxon>Stramenopiles</taxon>
        <taxon>Ochrophyta</taxon>
        <taxon>Bacillariophyta</taxon>
        <taxon>Bacillariophyceae</taxon>
        <taxon>Bacillariophycidae</taxon>
        <taxon>Naviculales</taxon>
        <taxon>Phaeodactylaceae</taxon>
        <taxon>Phaeodactylum</taxon>
    </lineage>
</organism>
<dbReference type="PROSITE" id="PS00138">
    <property type="entry name" value="SUBTILASE_SER"/>
    <property type="match status" value="1"/>
</dbReference>
<sequence>MNPSFNTFLALVFGVLVILVAWTTFYATPQGTSSAQNGPYDHDQRHRLTQAASSDFVLTRVKKNDLDKIGTMLGNMVEALEKPNSMVEPATALSSQSSADQSRNTVLVDVTGTDGEILKIILDSYGCKRTGCYGNSCSAYAPVDRLVAIAGSDVVLELHPALPKTNSGSIVTEGDRAMDADDARTQFGVSGEGILVGILSDSYNCLGGAAGDISSKDLPGGQNDIVILQDLEGDECASAKDEGRAMMQIIHDVAPGARLAYRTAFRGTSDFASGIRELAQAGCDIIVDDIGYLTEPFFQDGDIAQAADEVVAQGIPFFSSSGNYNEWTWDDPNGFRSSGQTFTDGESSGDRHLFDGAVASQSIFIENANSVYSFTLQWDEPFRSVPGSQIGSASNLDVFFLVNGNVIARSTDNNIDRNAVEFLQVNPSTIAGVSGDTVELEMIITLVEGPAPSFVKVISFNEAEFEFSASTGTSFGHPNAGRAAGVGSAVFANTPEFGRDPPLINANSSPGGIPIFFENSGSRLGAAVVRSQPRFVGPDGGRTTFFGNAPEFRFFGTSAAAPHAAAVAALMLEINDSLTPDEIYTILQETAIDMEDPNTSEFEVGFDFRTGHGLVNALEAVRRAEPITPGEPTIQPTAQPSSIPTVTSMDAPTTGDDEPTSQPTFEQAAISDVPSNSLSLAPTGSTLLPTNQATTVAPTSSTSFPTGSPMTFLPTAIPPTLQPTVTSTSIQLNLNNFLLTLLGTNINEEALRQSLIEYLLQELSKDFPDLLSISLDLVSFTELGPNQLALVEYSGLATFPENSVVSLKELLKAQTEALKHFSDVEAAIVAGGNDVRVVSIEVDHGSSSKGKSSNSTTMKSSKSGRGKGKAKGSSSRDSTSSKTGGNGSTNGGKGSINGGKGSNGLRI</sequence>
<dbReference type="AlphaFoldDB" id="B7G008"/>
<evidence type="ECO:0000256" key="1">
    <source>
        <dbReference type="ARBA" id="ARBA00011073"/>
    </source>
</evidence>
<dbReference type="HOGENOM" id="CLU_320169_0_0_1"/>
<feature type="compositionally biased region" description="Polar residues" evidence="7">
    <location>
        <begin position="634"/>
        <end position="651"/>
    </location>
</feature>
<evidence type="ECO:0000256" key="5">
    <source>
        <dbReference type="ARBA" id="ARBA00023529"/>
    </source>
</evidence>
<keyword evidence="8" id="KW-0732">Signal</keyword>
<feature type="compositionally biased region" description="Polar residues" evidence="7">
    <location>
        <begin position="673"/>
        <end position="697"/>
    </location>
</feature>
<name>B7G008_PHATC</name>
<feature type="region of interest" description="Disordered" evidence="7">
    <location>
        <begin position="843"/>
        <end position="907"/>
    </location>
</feature>
<evidence type="ECO:0000256" key="4">
    <source>
        <dbReference type="ARBA" id="ARBA00022825"/>
    </source>
</evidence>
<dbReference type="InterPro" id="IPR023828">
    <property type="entry name" value="Peptidase_S8_Ser-AS"/>
</dbReference>
<feature type="domain" description="Peptidase S8/S53" evidence="9">
    <location>
        <begin position="554"/>
        <end position="613"/>
    </location>
</feature>
<dbReference type="KEGG" id="pti:PHATRDRAFT_46087"/>
<gene>
    <name evidence="10" type="ORF">PHATRDRAFT_46087</name>
</gene>
<dbReference type="Proteomes" id="UP000000759">
    <property type="component" value="Chromosome 9"/>
</dbReference>
<dbReference type="EC" id="3.4.21.62" evidence="6"/>
<feature type="compositionally biased region" description="Low complexity" evidence="7">
    <location>
        <begin position="871"/>
        <end position="883"/>
    </location>
</feature>
<feature type="chain" id="PRO_5002855662" description="subtilisin" evidence="8">
    <location>
        <begin position="28"/>
        <end position="907"/>
    </location>
</feature>
<dbReference type="PANTHER" id="PTHR43806:SF11">
    <property type="entry name" value="CEREVISIN-RELATED"/>
    <property type="match status" value="1"/>
</dbReference>
<comment type="catalytic activity">
    <reaction evidence="5">
        <text>Hydrolysis of proteins with broad specificity for peptide bonds, and a preference for a large uncharged residue in P1. Hydrolyzes peptide amides.</text>
        <dbReference type="EC" id="3.4.21.62"/>
    </reaction>
</comment>
<evidence type="ECO:0000256" key="8">
    <source>
        <dbReference type="SAM" id="SignalP"/>
    </source>
</evidence>
<dbReference type="GO" id="GO:0006508">
    <property type="term" value="P:proteolysis"/>
    <property type="evidence" value="ECO:0007669"/>
    <property type="project" value="UniProtKB-KW"/>
</dbReference>
<dbReference type="OrthoDB" id="47926at2759"/>
<evidence type="ECO:0000313" key="10">
    <source>
        <dbReference type="EMBL" id="EEC47801.1"/>
    </source>
</evidence>
<keyword evidence="11" id="KW-1185">Reference proteome</keyword>
<evidence type="ECO:0000256" key="2">
    <source>
        <dbReference type="ARBA" id="ARBA00022670"/>
    </source>
</evidence>
<dbReference type="Pfam" id="PF00082">
    <property type="entry name" value="Peptidase_S8"/>
    <property type="match status" value="1"/>
</dbReference>
<evidence type="ECO:0000256" key="3">
    <source>
        <dbReference type="ARBA" id="ARBA00022801"/>
    </source>
</evidence>